<organism evidence="3 4">
    <name type="scientific">Thiobaca trueperi</name>
    <dbReference type="NCBI Taxonomy" id="127458"/>
    <lineage>
        <taxon>Bacteria</taxon>
        <taxon>Pseudomonadati</taxon>
        <taxon>Pseudomonadota</taxon>
        <taxon>Gammaproteobacteria</taxon>
        <taxon>Chromatiales</taxon>
        <taxon>Chromatiaceae</taxon>
        <taxon>Thiobaca</taxon>
    </lineage>
</organism>
<gene>
    <name evidence="3" type="ORF">EDC35_11158</name>
</gene>
<evidence type="ECO:0000313" key="4">
    <source>
        <dbReference type="Proteomes" id="UP000295717"/>
    </source>
</evidence>
<comment type="caution">
    <text evidence="3">The sequence shown here is derived from an EMBL/GenBank/DDBJ whole genome shotgun (WGS) entry which is preliminary data.</text>
</comment>
<name>A0A4R3MX08_9GAMM</name>
<dbReference type="PANTHER" id="PTHR37483">
    <property type="entry name" value="UPF0125 PROTEIN RATB"/>
    <property type="match status" value="1"/>
</dbReference>
<protein>
    <recommendedName>
        <fullName evidence="2">UPF0125 protein EDC35_11158</fullName>
    </recommendedName>
</protein>
<dbReference type="SUPFAM" id="SSF54285">
    <property type="entry name" value="MoaD/ThiS"/>
    <property type="match status" value="1"/>
</dbReference>
<comment type="similarity">
    <text evidence="1 2">Belongs to the UPF0125 (RnfH) family.</text>
</comment>
<sequence length="104" mass="11401">MTEYLHVSVAYVGASEQILRNLEARNGTCVMEVIEQSGILSQCPEIDLAVNKVGIFGKMAKLDQALEDGDRVEIYRPLIADPKTARKRRAADSRVLENTAGQPG</sequence>
<evidence type="ECO:0000256" key="2">
    <source>
        <dbReference type="HAMAP-Rule" id="MF_00460"/>
    </source>
</evidence>
<proteinExistence type="inferred from homology"/>
<dbReference type="Gene3D" id="3.10.20.280">
    <property type="entry name" value="RnfH-like"/>
    <property type="match status" value="1"/>
</dbReference>
<dbReference type="NCBIfam" id="NF002490">
    <property type="entry name" value="PRK01777.1"/>
    <property type="match status" value="1"/>
</dbReference>
<dbReference type="InterPro" id="IPR037021">
    <property type="entry name" value="RnfH_sf"/>
</dbReference>
<evidence type="ECO:0000313" key="3">
    <source>
        <dbReference type="EMBL" id="TCT18859.1"/>
    </source>
</evidence>
<accession>A0A4R3MX08</accession>
<dbReference type="AlphaFoldDB" id="A0A4R3MX08"/>
<dbReference type="InterPro" id="IPR016155">
    <property type="entry name" value="Mopterin_synth/thiamin_S_b"/>
</dbReference>
<dbReference type="OrthoDB" id="9796575at2"/>
<dbReference type="HAMAP" id="MF_00460">
    <property type="entry name" value="UPF0125_RnfH"/>
    <property type="match status" value="1"/>
</dbReference>
<dbReference type="InterPro" id="IPR005346">
    <property type="entry name" value="RnfH"/>
</dbReference>
<dbReference type="EMBL" id="SMAO01000011">
    <property type="protein sequence ID" value="TCT18859.1"/>
    <property type="molecule type" value="Genomic_DNA"/>
</dbReference>
<reference evidence="3 4" key="1">
    <citation type="submission" date="2019-03" db="EMBL/GenBank/DDBJ databases">
        <title>Genomic Encyclopedia of Type Strains, Phase IV (KMG-IV): sequencing the most valuable type-strain genomes for metagenomic binning, comparative biology and taxonomic classification.</title>
        <authorList>
            <person name="Goeker M."/>
        </authorList>
    </citation>
    <scope>NUCLEOTIDE SEQUENCE [LARGE SCALE GENOMIC DNA]</scope>
    <source>
        <strain evidence="3 4">DSM 13587</strain>
    </source>
</reference>
<dbReference type="Proteomes" id="UP000295717">
    <property type="component" value="Unassembled WGS sequence"/>
</dbReference>
<keyword evidence="4" id="KW-1185">Reference proteome</keyword>
<evidence type="ECO:0000256" key="1">
    <source>
        <dbReference type="ARBA" id="ARBA00010645"/>
    </source>
</evidence>
<dbReference type="PANTHER" id="PTHR37483:SF1">
    <property type="entry name" value="UPF0125 PROTEIN RATB"/>
    <property type="match status" value="1"/>
</dbReference>
<dbReference type="Pfam" id="PF03658">
    <property type="entry name" value="Ub-RnfH"/>
    <property type="match status" value="1"/>
</dbReference>